<keyword evidence="3" id="KW-1185">Reference proteome</keyword>
<sequence length="747" mass="84604">MGNKMTKPHNEEQSHFSGQRVFLCEHCYRKTAVNANSSICRNCGNINLHVCFYPFSEPIIPIKLKPKQDLFQDSLESLYANMSCCGIIKRTDEKSFNNVAEQELPPKISPEDFFNSDLFNEPKGSIQYEEQRFCGIPVLFEKRNQNEASREVSVYVSPTDHLQVDHLSYNLQDAGPTPLSFDKPTTNSVPTGETAVSSKTNEDSEFTLIDPDSSTKLDKDCSPVKYNTLESCSKQEVTISVSQTDLSLTSIHLTIGSNDDEEVEFIQCGNDSVTFHFGTQEVDSFEDWENFSEFMIDLPLYENDSLKPREAISVSNGMKLNSCRTRDLSHCIMSIDSDNIVQISLLREEIDGIVRCDTSETMQDHCKETLQNSITQAITKSNNKTSSEQVNVTELLNSISEPKLEDCDVSLRARRQCPFQVTEGSLFLPKSLNNDDSRCRLPSIINEDSFYRSSLQGPKDSKVENRSNLKIWSHSFENVLQFCHCNKELLDCGVYHLEAKGNVQVSSYSQTYIAKHTINPQFEFHSQNIVSQKGQSNFVVTDQDNIALNESIPLQLQGTFPNEGSAFYISTNLDVSPKKFVNVAHTEEQVVNVTVSGSTLSLVEAKDENSLLKKVFSLVENIINELLPYFSVEIIHVFKRIDNPFVLDILMSIIRDLKAAKCIIQLVRDIPYRFVADSYYLLKIQKLLGKVISGLQHLENEKMYWPKSVQSKRFCASVYDFNLDIFESLKSSVCAKPITRSKSLPLF</sequence>
<organism evidence="2 3">
    <name type="scientific">Rhodnius prolixus</name>
    <name type="common">Triatomid bug</name>
    <dbReference type="NCBI Taxonomy" id="13249"/>
    <lineage>
        <taxon>Eukaryota</taxon>
        <taxon>Metazoa</taxon>
        <taxon>Ecdysozoa</taxon>
        <taxon>Arthropoda</taxon>
        <taxon>Hexapoda</taxon>
        <taxon>Insecta</taxon>
        <taxon>Pterygota</taxon>
        <taxon>Neoptera</taxon>
        <taxon>Paraneoptera</taxon>
        <taxon>Hemiptera</taxon>
        <taxon>Heteroptera</taxon>
        <taxon>Panheteroptera</taxon>
        <taxon>Cimicomorpha</taxon>
        <taxon>Reduviidae</taxon>
        <taxon>Triatominae</taxon>
        <taxon>Rhodnius</taxon>
    </lineage>
</organism>
<dbReference type="EnsemblMetazoa" id="RPRC011852-RA">
    <property type="protein sequence ID" value="RPRC011852-PA"/>
    <property type="gene ID" value="RPRC011852"/>
</dbReference>
<feature type="region of interest" description="Disordered" evidence="1">
    <location>
        <begin position="177"/>
        <end position="205"/>
    </location>
</feature>
<evidence type="ECO:0000313" key="2">
    <source>
        <dbReference type="EnsemblMetazoa" id="RPRC011852-PA"/>
    </source>
</evidence>
<dbReference type="AlphaFoldDB" id="T1I6D3"/>
<dbReference type="HOGENOM" id="CLU_372282_0_0_1"/>
<accession>T1I6D3</accession>
<feature type="compositionally biased region" description="Polar residues" evidence="1">
    <location>
        <begin position="183"/>
        <end position="199"/>
    </location>
</feature>
<reference evidence="2" key="1">
    <citation type="submission" date="2015-05" db="UniProtKB">
        <authorList>
            <consortium name="EnsemblMetazoa"/>
        </authorList>
    </citation>
    <scope>IDENTIFICATION</scope>
</reference>
<evidence type="ECO:0000256" key="1">
    <source>
        <dbReference type="SAM" id="MobiDB-lite"/>
    </source>
</evidence>
<dbReference type="InParanoid" id="T1I6D3"/>
<dbReference type="Proteomes" id="UP000015103">
    <property type="component" value="Unassembled WGS sequence"/>
</dbReference>
<dbReference type="VEuPathDB" id="VectorBase:RPRC011852"/>
<dbReference type="EMBL" id="ACPB03001820">
    <property type="status" value="NOT_ANNOTATED_CDS"/>
    <property type="molecule type" value="Genomic_DNA"/>
</dbReference>
<evidence type="ECO:0000313" key="3">
    <source>
        <dbReference type="Proteomes" id="UP000015103"/>
    </source>
</evidence>
<name>T1I6D3_RHOPR</name>
<proteinExistence type="predicted"/>
<protein>
    <submittedName>
        <fullName evidence="2">Uncharacterized protein</fullName>
    </submittedName>
</protein>